<evidence type="ECO:0000256" key="7">
    <source>
        <dbReference type="ARBA" id="ARBA00022989"/>
    </source>
</evidence>
<dbReference type="OrthoDB" id="9810980at2"/>
<protein>
    <recommendedName>
        <fullName evidence="9">Membrane fusion protein (MFP) family protein</fullName>
    </recommendedName>
</protein>
<dbReference type="Proteomes" id="UP000046176">
    <property type="component" value="Unassembled WGS sequence"/>
</dbReference>
<dbReference type="Gene3D" id="2.40.30.170">
    <property type="match status" value="1"/>
</dbReference>
<evidence type="ECO:0000259" key="11">
    <source>
        <dbReference type="Pfam" id="PF26002"/>
    </source>
</evidence>
<feature type="coiled-coil region" evidence="10">
    <location>
        <begin position="281"/>
        <end position="315"/>
    </location>
</feature>
<comment type="similarity">
    <text evidence="2 9">Belongs to the membrane fusion protein (MFP) (TC 8.A.1) family.</text>
</comment>
<keyword evidence="4 9" id="KW-1003">Cell membrane</keyword>
<evidence type="ECO:0000256" key="5">
    <source>
        <dbReference type="ARBA" id="ARBA00022519"/>
    </source>
</evidence>
<evidence type="ECO:0000256" key="3">
    <source>
        <dbReference type="ARBA" id="ARBA00022448"/>
    </source>
</evidence>
<reference evidence="12 13" key="1">
    <citation type="submission" date="2014-08" db="EMBL/GenBank/DDBJ databases">
        <authorList>
            <person name="Chen Y.-H."/>
        </authorList>
    </citation>
    <scope>NUCLEOTIDE SEQUENCE [LARGE SCALE GENOMIC DNA]</scope>
</reference>
<proteinExistence type="inferred from homology"/>
<keyword evidence="8 9" id="KW-0472">Membrane</keyword>
<dbReference type="EMBL" id="CCRH01000003">
    <property type="protein sequence ID" value="CDZ32365.1"/>
    <property type="molecule type" value="Genomic_DNA"/>
</dbReference>
<dbReference type="PANTHER" id="PTHR30386:SF27">
    <property type="entry name" value="MEMBRANE FUSION PROTEIN (MFP) FAMILY PROTEIN"/>
    <property type="match status" value="1"/>
</dbReference>
<evidence type="ECO:0000256" key="10">
    <source>
        <dbReference type="SAM" id="Coils"/>
    </source>
</evidence>
<keyword evidence="3 9" id="KW-0813">Transport</keyword>
<evidence type="ECO:0000313" key="13">
    <source>
        <dbReference type="Proteomes" id="UP000046176"/>
    </source>
</evidence>
<dbReference type="InterPro" id="IPR006144">
    <property type="entry name" value="Secretion_HlyD_CS"/>
</dbReference>
<accession>A0A0T7FBF1</accession>
<evidence type="ECO:0000256" key="8">
    <source>
        <dbReference type="ARBA" id="ARBA00023136"/>
    </source>
</evidence>
<organism evidence="12 13">
    <name type="scientific">Neorhizobium galegae bv. officinalis</name>
    <dbReference type="NCBI Taxonomy" id="323656"/>
    <lineage>
        <taxon>Bacteria</taxon>
        <taxon>Pseudomonadati</taxon>
        <taxon>Pseudomonadota</taxon>
        <taxon>Alphaproteobacteria</taxon>
        <taxon>Hyphomicrobiales</taxon>
        <taxon>Rhizobiaceae</taxon>
        <taxon>Rhizobium/Agrobacterium group</taxon>
        <taxon>Neorhizobium</taxon>
    </lineage>
</organism>
<keyword evidence="5 9" id="KW-0997">Cell inner membrane</keyword>
<evidence type="ECO:0000256" key="6">
    <source>
        <dbReference type="ARBA" id="ARBA00022692"/>
    </source>
</evidence>
<comment type="subcellular location">
    <subcellularLocation>
        <location evidence="1 9">Cell inner membrane</location>
        <topology evidence="1 9">Single-pass membrane protein</topology>
    </subcellularLocation>
</comment>
<feature type="domain" description="AprE-like beta-barrel" evidence="11">
    <location>
        <begin position="351"/>
        <end position="401"/>
    </location>
</feature>
<dbReference type="PRINTS" id="PR01490">
    <property type="entry name" value="RTXTOXIND"/>
</dbReference>
<dbReference type="NCBIfam" id="TIGR01843">
    <property type="entry name" value="type_I_hlyD"/>
    <property type="match status" value="1"/>
</dbReference>
<dbReference type="InterPro" id="IPR058982">
    <property type="entry name" value="Beta-barrel_AprE"/>
</dbReference>
<name>A0A0T7FBF1_NEOGA</name>
<dbReference type="RefSeq" id="WP_046665426.1">
    <property type="nucleotide sequence ID" value="NZ_CCRH01000003.1"/>
</dbReference>
<evidence type="ECO:0000256" key="2">
    <source>
        <dbReference type="ARBA" id="ARBA00009477"/>
    </source>
</evidence>
<dbReference type="GO" id="GO:0005886">
    <property type="term" value="C:plasma membrane"/>
    <property type="evidence" value="ECO:0007669"/>
    <property type="project" value="UniProtKB-SubCell"/>
</dbReference>
<dbReference type="PROSITE" id="PS00543">
    <property type="entry name" value="HLYD_FAMILY"/>
    <property type="match status" value="1"/>
</dbReference>
<evidence type="ECO:0000313" key="12">
    <source>
        <dbReference type="EMBL" id="CDZ32365.1"/>
    </source>
</evidence>
<dbReference type="PANTHER" id="PTHR30386">
    <property type="entry name" value="MEMBRANE FUSION SUBUNIT OF EMRAB-TOLC MULTIDRUG EFFLUX PUMP"/>
    <property type="match status" value="1"/>
</dbReference>
<feature type="transmembrane region" description="Helical" evidence="9">
    <location>
        <begin position="44"/>
        <end position="62"/>
    </location>
</feature>
<keyword evidence="7 9" id="KW-1133">Transmembrane helix</keyword>
<gene>
    <name evidence="12" type="ORF">NGAL_HAMBI1145_11360</name>
</gene>
<dbReference type="AlphaFoldDB" id="A0A0T7FBF1"/>
<evidence type="ECO:0000256" key="4">
    <source>
        <dbReference type="ARBA" id="ARBA00022475"/>
    </source>
</evidence>
<evidence type="ECO:0000256" key="9">
    <source>
        <dbReference type="RuleBase" id="RU365093"/>
    </source>
</evidence>
<dbReference type="GO" id="GO:0009306">
    <property type="term" value="P:protein secretion"/>
    <property type="evidence" value="ECO:0007669"/>
    <property type="project" value="InterPro"/>
</dbReference>
<dbReference type="InterPro" id="IPR050739">
    <property type="entry name" value="MFP"/>
</dbReference>
<dbReference type="InterPro" id="IPR010129">
    <property type="entry name" value="T1SS_HlyD"/>
</dbReference>
<keyword evidence="10" id="KW-0175">Coiled coil</keyword>
<evidence type="ECO:0000256" key="1">
    <source>
        <dbReference type="ARBA" id="ARBA00004377"/>
    </source>
</evidence>
<dbReference type="Pfam" id="PF26002">
    <property type="entry name" value="Beta-barrel_AprE"/>
    <property type="match status" value="1"/>
</dbReference>
<keyword evidence="6 9" id="KW-0812">Transmembrane</keyword>
<sequence>MRKAPATTARYADLPMRPAERSDHEFLAPALEVLETPPSPVRMALILIICAFTATALVWSYVGRIDIIAAAQGKLQPTGRVKVVQPLLTGKVKELPPPNGTHVEKGDILLGLDPTDAIADETDAAKSLASMRAEVRRRKAIVDYVHSRVPNAPLPTIAWDADVPDELRRREDGILRGDLEQHQAAVASLAAQKHQKEVERDRLTVTLAAQNSLVETLNERVTMRSALASKDAGTMASVIDATETLKEQATQLAMQEGRLADSVASIEVFAREKDRVTRAFLSDHLARLGDAERRVEELEQRLTKARNSREQMTLRSSIAGTVQASSITSVGQVVSVGQDVMRVVPEGSALELEVYVLNKDIGFIKLGQEAVVKLEAFPFTRYGTIPARVTKIAADAIPEPDAARREGDAAARQAGSVFGGAERMQNLVFPVTLSLDADRVSADGREFKLSSGMSATAEVRTGERRILEYVFSPLVEVAEEAMHER</sequence>